<evidence type="ECO:0000313" key="8">
    <source>
        <dbReference type="Proteomes" id="UP000019246"/>
    </source>
</evidence>
<evidence type="ECO:0000313" key="7">
    <source>
        <dbReference type="EMBL" id="EUJ21065.1"/>
    </source>
</evidence>
<reference evidence="7 8" key="1">
    <citation type="journal article" date="2014" name="Int. J. Syst. Evol. Microbiol.">
        <title>Listeria floridensis sp. nov., Listeria aquatica sp. nov., Listeria cornellensis sp. nov., Listeria riparia sp. nov. and Listeria grandensis sp. nov., from agricultural and natural environments.</title>
        <authorList>
            <person name="den Bakker H.C."/>
            <person name="Warchocki S."/>
            <person name="Wright E.M."/>
            <person name="Allred A.F."/>
            <person name="Ahlstrom C."/>
            <person name="Manuel C.S."/>
            <person name="Stasiewicz M.J."/>
            <person name="Burrell A."/>
            <person name="Roof S."/>
            <person name="Strawn L."/>
            <person name="Fortes E.D."/>
            <person name="Nightingale K.K."/>
            <person name="Kephart D."/>
            <person name="Wiedmann M."/>
        </authorList>
    </citation>
    <scope>NUCLEOTIDE SEQUENCE [LARGE SCALE GENOMIC DNA]</scope>
    <source>
        <strain evidence="7 8">FSL S10-1188</strain>
    </source>
</reference>
<evidence type="ECO:0000256" key="3">
    <source>
        <dbReference type="ARBA" id="ARBA00022692"/>
    </source>
</evidence>
<feature type="transmembrane region" description="Helical" evidence="6">
    <location>
        <begin position="347"/>
        <end position="365"/>
    </location>
</feature>
<evidence type="ECO:0000256" key="6">
    <source>
        <dbReference type="SAM" id="Phobius"/>
    </source>
</evidence>
<dbReference type="InterPro" id="IPR050367">
    <property type="entry name" value="APC_superfamily"/>
</dbReference>
<evidence type="ECO:0000256" key="5">
    <source>
        <dbReference type="ARBA" id="ARBA00023136"/>
    </source>
</evidence>
<keyword evidence="8" id="KW-1185">Reference proteome</keyword>
<evidence type="ECO:0000256" key="4">
    <source>
        <dbReference type="ARBA" id="ARBA00022989"/>
    </source>
</evidence>
<keyword evidence="3 6" id="KW-0812">Transmembrane</keyword>
<feature type="transmembrane region" description="Helical" evidence="6">
    <location>
        <begin position="176"/>
        <end position="196"/>
    </location>
</feature>
<comment type="subcellular location">
    <subcellularLocation>
        <location evidence="1">Cell membrane</location>
        <topology evidence="1">Multi-pass membrane protein</topology>
    </subcellularLocation>
</comment>
<protein>
    <submittedName>
        <fullName evidence="7">Amino acid permease-associated protein</fullName>
    </submittedName>
</protein>
<dbReference type="AlphaFoldDB" id="W7B7Y8"/>
<dbReference type="Pfam" id="PF13520">
    <property type="entry name" value="AA_permease_2"/>
    <property type="match status" value="1"/>
</dbReference>
<proteinExistence type="predicted"/>
<dbReference type="PANTHER" id="PTHR42770">
    <property type="entry name" value="AMINO ACID TRANSPORTER-RELATED"/>
    <property type="match status" value="1"/>
</dbReference>
<dbReference type="InterPro" id="IPR002293">
    <property type="entry name" value="AA/rel_permease1"/>
</dbReference>
<dbReference type="PATRIC" id="fig|1265818.5.peg.760"/>
<feature type="transmembrane region" description="Helical" evidence="6">
    <location>
        <begin position="56"/>
        <end position="77"/>
    </location>
</feature>
<keyword evidence="4 6" id="KW-1133">Transmembrane helix</keyword>
<feature type="transmembrane region" description="Helical" evidence="6">
    <location>
        <begin position="293"/>
        <end position="326"/>
    </location>
</feature>
<gene>
    <name evidence="7" type="ORF">MAQA_03786</name>
</gene>
<dbReference type="EMBL" id="AOCG01000003">
    <property type="protein sequence ID" value="EUJ21065.1"/>
    <property type="molecule type" value="Genomic_DNA"/>
</dbReference>
<keyword evidence="5 6" id="KW-0472">Membrane</keyword>
<dbReference type="PANTHER" id="PTHR42770:SF7">
    <property type="entry name" value="MEMBRANE PROTEIN"/>
    <property type="match status" value="1"/>
</dbReference>
<evidence type="ECO:0000256" key="1">
    <source>
        <dbReference type="ARBA" id="ARBA00004651"/>
    </source>
</evidence>
<accession>W7B7Y8</accession>
<dbReference type="GO" id="GO:0022857">
    <property type="term" value="F:transmembrane transporter activity"/>
    <property type="evidence" value="ECO:0007669"/>
    <property type="project" value="InterPro"/>
</dbReference>
<dbReference type="STRING" id="1265818.MAQA_03786"/>
<feature type="transmembrane region" description="Helical" evidence="6">
    <location>
        <begin position="20"/>
        <end position="44"/>
    </location>
</feature>
<name>W7B7Y8_9LIST</name>
<dbReference type="Gene3D" id="1.20.1740.10">
    <property type="entry name" value="Amino acid/polyamine transporter I"/>
    <property type="match status" value="1"/>
</dbReference>
<dbReference type="PIRSF" id="PIRSF006060">
    <property type="entry name" value="AA_transporter"/>
    <property type="match status" value="1"/>
</dbReference>
<feature type="transmembrane region" description="Helical" evidence="6">
    <location>
        <begin position="216"/>
        <end position="236"/>
    </location>
</feature>
<feature type="transmembrane region" description="Helical" evidence="6">
    <location>
        <begin position="89"/>
        <end position="118"/>
    </location>
</feature>
<keyword evidence="2" id="KW-1003">Cell membrane</keyword>
<organism evidence="7 8">
    <name type="scientific">Listeria aquatica FSL S10-1188</name>
    <dbReference type="NCBI Taxonomy" id="1265818"/>
    <lineage>
        <taxon>Bacteria</taxon>
        <taxon>Bacillati</taxon>
        <taxon>Bacillota</taxon>
        <taxon>Bacilli</taxon>
        <taxon>Bacillales</taxon>
        <taxon>Listeriaceae</taxon>
        <taxon>Listeria</taxon>
    </lineage>
</organism>
<comment type="caution">
    <text evidence="7">The sequence shown here is derived from an EMBL/GenBank/DDBJ whole genome shotgun (WGS) entry which is preliminary data.</text>
</comment>
<feature type="transmembrane region" description="Helical" evidence="6">
    <location>
        <begin position="138"/>
        <end position="164"/>
    </location>
</feature>
<dbReference type="GO" id="GO:0005886">
    <property type="term" value="C:plasma membrane"/>
    <property type="evidence" value="ECO:0007669"/>
    <property type="project" value="UniProtKB-SubCell"/>
</dbReference>
<dbReference type="OrthoDB" id="3181223at2"/>
<sequence length="484" mass="51898">MDTKQLKSGETSGRTLSKSISIWGYLGMGIGAVFGSSWLLMTGIWLDAAGGPVNSLIAFIACFLVELPLVLAYYEAVPMIPLAGGELSYAYLGFGNFIGMIVGWFGVLVNIILCAWEVLAITRMLSYMIPAIDKAPALYTIGGAAVTLPAILLGLVVIIGIGFLQYRGTKLSSKFSAINTSIIIILALICVVIGAINFDPANLEPLQIKGTLDGSLSLLAMLPFSIAGWETISKGAQEASSGVSVKKIGLSVVISVGVAITMYILTLIVPTGLMPWQEMSGVTAPFATAMTRIGFPFLGTLLLFAACLGVIGVYNSVFFGATRLLYSLGEYGLIPKKFTKLHRKYKTPTTAIFFVSAIAVIVLFVGQSLFIPLVNVAAVSYIILWGSTLFSVIRLRSKYPDLPRSVKMPGGKPMMIYGSIVSIALLLTMLIPISPAALNWPSEYILLIVLLGLGIVLYFFRDKSMSETERSELILGSLHGKKED</sequence>
<feature type="transmembrane region" description="Helical" evidence="6">
    <location>
        <begin position="444"/>
        <end position="460"/>
    </location>
</feature>
<feature type="transmembrane region" description="Helical" evidence="6">
    <location>
        <begin position="371"/>
        <end position="393"/>
    </location>
</feature>
<dbReference type="RefSeq" id="WP_052008430.1">
    <property type="nucleotide sequence ID" value="NZ_AOCG01000003.1"/>
</dbReference>
<feature type="transmembrane region" description="Helical" evidence="6">
    <location>
        <begin position="414"/>
        <end position="438"/>
    </location>
</feature>
<feature type="transmembrane region" description="Helical" evidence="6">
    <location>
        <begin position="248"/>
        <end position="273"/>
    </location>
</feature>
<evidence type="ECO:0000256" key="2">
    <source>
        <dbReference type="ARBA" id="ARBA00022475"/>
    </source>
</evidence>
<dbReference type="Proteomes" id="UP000019246">
    <property type="component" value="Unassembled WGS sequence"/>
</dbReference>